<proteinExistence type="predicted"/>
<dbReference type="Proteomes" id="UP001454036">
    <property type="component" value="Unassembled WGS sequence"/>
</dbReference>
<dbReference type="AlphaFoldDB" id="A0AAV3NKQ4"/>
<gene>
    <name evidence="1" type="ORF">LIER_00957</name>
</gene>
<sequence>MRMRKKGSSKKMWRVVCRSNKKNLKTERSMDIGDILKMKLETIKEEPEIMVCEENKGILMKHRSMVKNKAKKIQLKIMGRFFTSQFSLKESYVVFMAGLTSKGGLNALPQYS</sequence>
<name>A0AAV3NKQ4_LITER</name>
<protein>
    <submittedName>
        <fullName evidence="1">Uncharacterized protein</fullName>
    </submittedName>
</protein>
<organism evidence="1 2">
    <name type="scientific">Lithospermum erythrorhizon</name>
    <name type="common">Purple gromwell</name>
    <name type="synonym">Lithospermum officinale var. erythrorhizon</name>
    <dbReference type="NCBI Taxonomy" id="34254"/>
    <lineage>
        <taxon>Eukaryota</taxon>
        <taxon>Viridiplantae</taxon>
        <taxon>Streptophyta</taxon>
        <taxon>Embryophyta</taxon>
        <taxon>Tracheophyta</taxon>
        <taxon>Spermatophyta</taxon>
        <taxon>Magnoliopsida</taxon>
        <taxon>eudicotyledons</taxon>
        <taxon>Gunneridae</taxon>
        <taxon>Pentapetalae</taxon>
        <taxon>asterids</taxon>
        <taxon>lamiids</taxon>
        <taxon>Boraginales</taxon>
        <taxon>Boraginaceae</taxon>
        <taxon>Boraginoideae</taxon>
        <taxon>Lithospermeae</taxon>
        <taxon>Lithospermum</taxon>
    </lineage>
</organism>
<comment type="caution">
    <text evidence="1">The sequence shown here is derived from an EMBL/GenBank/DDBJ whole genome shotgun (WGS) entry which is preliminary data.</text>
</comment>
<evidence type="ECO:0000313" key="2">
    <source>
        <dbReference type="Proteomes" id="UP001454036"/>
    </source>
</evidence>
<keyword evidence="2" id="KW-1185">Reference proteome</keyword>
<evidence type="ECO:0000313" key="1">
    <source>
        <dbReference type="EMBL" id="GAA0139406.1"/>
    </source>
</evidence>
<accession>A0AAV3NKQ4</accession>
<reference evidence="1 2" key="1">
    <citation type="submission" date="2024-01" db="EMBL/GenBank/DDBJ databases">
        <title>The complete chloroplast genome sequence of Lithospermum erythrorhizon: insights into the phylogenetic relationship among Boraginaceae species and the maternal lineages of purple gromwells.</title>
        <authorList>
            <person name="Okada T."/>
            <person name="Watanabe K."/>
        </authorList>
    </citation>
    <scope>NUCLEOTIDE SEQUENCE [LARGE SCALE GENOMIC DNA]</scope>
</reference>
<dbReference type="EMBL" id="BAABME010000086">
    <property type="protein sequence ID" value="GAA0139406.1"/>
    <property type="molecule type" value="Genomic_DNA"/>
</dbReference>